<sequence>MGGTEVEIVAVTKGFGPWALRAAFECGFKMVGESYAQELESKWMQLKDDERRRIEVHFIGGTQTNKVRKIAHIVEVWQSVDRPSLVNEIAKRAPSSPVMIQINLTGIKNQSGCRISEAGDIVSNARAQGLNVVGAMGIGPQGDTETIRAAYRSLVSFAENHGLAHRSIGMTDDLEIAIESGSTMVRIGTALFGERPLR</sequence>
<gene>
    <name evidence="3" type="ORF">METZ01_LOCUS28733</name>
</gene>
<dbReference type="GO" id="GO:0030170">
    <property type="term" value="F:pyridoxal phosphate binding"/>
    <property type="evidence" value="ECO:0007669"/>
    <property type="project" value="InterPro"/>
</dbReference>
<dbReference type="SUPFAM" id="SSF51419">
    <property type="entry name" value="PLP-binding barrel"/>
    <property type="match status" value="1"/>
</dbReference>
<name>A0A381QBU9_9ZZZZ</name>
<reference evidence="3" key="1">
    <citation type="submission" date="2018-05" db="EMBL/GenBank/DDBJ databases">
        <authorList>
            <person name="Lanie J.A."/>
            <person name="Ng W.-L."/>
            <person name="Kazmierczak K.M."/>
            <person name="Andrzejewski T.M."/>
            <person name="Davidsen T.M."/>
            <person name="Wayne K.J."/>
            <person name="Tettelin H."/>
            <person name="Glass J.I."/>
            <person name="Rusch D."/>
            <person name="Podicherti R."/>
            <person name="Tsui H.-C.T."/>
            <person name="Winkler M.E."/>
        </authorList>
    </citation>
    <scope>NUCLEOTIDE SEQUENCE</scope>
</reference>
<keyword evidence="1" id="KW-0663">Pyridoxal phosphate</keyword>
<dbReference type="EMBL" id="UINC01001261">
    <property type="protein sequence ID" value="SUZ75879.1"/>
    <property type="molecule type" value="Genomic_DNA"/>
</dbReference>
<organism evidence="3">
    <name type="scientific">marine metagenome</name>
    <dbReference type="NCBI Taxonomy" id="408172"/>
    <lineage>
        <taxon>unclassified sequences</taxon>
        <taxon>metagenomes</taxon>
        <taxon>ecological metagenomes</taxon>
    </lineage>
</organism>
<dbReference type="PANTHER" id="PTHR10146:SF14">
    <property type="entry name" value="PYRIDOXAL PHOSPHATE HOMEOSTASIS PROTEIN"/>
    <property type="match status" value="1"/>
</dbReference>
<dbReference type="Gene3D" id="3.20.20.10">
    <property type="entry name" value="Alanine racemase"/>
    <property type="match status" value="1"/>
</dbReference>
<dbReference type="InterPro" id="IPR011078">
    <property type="entry name" value="PyrdxlP_homeostasis"/>
</dbReference>
<dbReference type="InterPro" id="IPR001608">
    <property type="entry name" value="Ala_racemase_N"/>
</dbReference>
<dbReference type="AlphaFoldDB" id="A0A381QBU9"/>
<feature type="domain" description="Alanine racemase N-terminal" evidence="2">
    <location>
        <begin position="5"/>
        <end position="196"/>
    </location>
</feature>
<evidence type="ECO:0000313" key="3">
    <source>
        <dbReference type="EMBL" id="SUZ75879.1"/>
    </source>
</evidence>
<accession>A0A381QBU9</accession>
<dbReference type="PIRSF" id="PIRSF004848">
    <property type="entry name" value="YBL036c_PLPDEIII"/>
    <property type="match status" value="1"/>
</dbReference>
<evidence type="ECO:0000259" key="2">
    <source>
        <dbReference type="Pfam" id="PF01168"/>
    </source>
</evidence>
<protein>
    <recommendedName>
        <fullName evidence="2">Alanine racemase N-terminal domain-containing protein</fullName>
    </recommendedName>
</protein>
<dbReference type="Pfam" id="PF01168">
    <property type="entry name" value="Ala_racemase_N"/>
    <property type="match status" value="1"/>
</dbReference>
<dbReference type="InterPro" id="IPR029066">
    <property type="entry name" value="PLP-binding_barrel"/>
</dbReference>
<evidence type="ECO:0000256" key="1">
    <source>
        <dbReference type="ARBA" id="ARBA00022898"/>
    </source>
</evidence>
<dbReference type="PANTHER" id="PTHR10146">
    <property type="entry name" value="PROLINE SYNTHETASE CO-TRANSCRIBED BACTERIAL HOMOLOG PROTEIN"/>
    <property type="match status" value="1"/>
</dbReference>
<proteinExistence type="predicted"/>